<keyword evidence="2" id="KW-1185">Reference proteome</keyword>
<evidence type="ECO:0000313" key="2">
    <source>
        <dbReference type="Proteomes" id="UP001058074"/>
    </source>
</evidence>
<accession>A0ACB5RGW1</accession>
<sequence>MVELFISYMFICVKICLVAKRCVKNSTQTSLNFTKNFSKKVLTQNTFDDKINKSPNGDKIKQDDL</sequence>
<evidence type="ECO:0000313" key="1">
    <source>
        <dbReference type="EMBL" id="GKX68322.1"/>
    </source>
</evidence>
<dbReference type="Proteomes" id="UP001058074">
    <property type="component" value="Unassembled WGS sequence"/>
</dbReference>
<organism evidence="1 2">
    <name type="scientific">Inconstantimicrobium mannanitabidum</name>
    <dbReference type="NCBI Taxonomy" id="1604901"/>
    <lineage>
        <taxon>Bacteria</taxon>
        <taxon>Bacillati</taxon>
        <taxon>Bacillota</taxon>
        <taxon>Clostridia</taxon>
        <taxon>Eubacteriales</taxon>
        <taxon>Clostridiaceae</taxon>
        <taxon>Inconstantimicrobium</taxon>
    </lineage>
</organism>
<comment type="caution">
    <text evidence="1">The sequence shown here is derived from an EMBL/GenBank/DDBJ whole genome shotgun (WGS) entry which is preliminary data.</text>
</comment>
<reference evidence="1" key="1">
    <citation type="journal article" date="2025" name="Int. J. Syst. Evol. Microbiol.">
        <title>Inconstantimicrobium mannanitabidum sp. nov., a novel member of the family Clostridiaceae isolated from anoxic soil under the treatment of reductive soil disinfestation.</title>
        <authorList>
            <person name="Ueki A."/>
            <person name="Tonouchi A."/>
            <person name="Honma S."/>
            <person name="Kaku N."/>
            <person name="Ueki K."/>
        </authorList>
    </citation>
    <scope>NUCLEOTIDE SEQUENCE</scope>
    <source>
        <strain evidence="1">TW13</strain>
    </source>
</reference>
<gene>
    <name evidence="1" type="ORF">rsdtw13_35800</name>
</gene>
<protein>
    <submittedName>
        <fullName evidence="1">Uncharacterized protein</fullName>
    </submittedName>
</protein>
<name>A0ACB5RGW1_9CLOT</name>
<dbReference type="EMBL" id="BROD01000001">
    <property type="protein sequence ID" value="GKX68322.1"/>
    <property type="molecule type" value="Genomic_DNA"/>
</dbReference>
<proteinExistence type="predicted"/>